<dbReference type="UniPathway" id="UPA00666"/>
<dbReference type="NCBIfam" id="TIGR00546">
    <property type="entry name" value="lnt"/>
    <property type="match status" value="1"/>
</dbReference>
<name>A0A4Q2RE77_9HYPH</name>
<feature type="transmembrane region" description="Helical" evidence="9">
    <location>
        <begin position="32"/>
        <end position="65"/>
    </location>
</feature>
<comment type="caution">
    <text evidence="11">The sequence shown here is derived from an EMBL/GenBank/DDBJ whole genome shotgun (WGS) entry which is preliminary data.</text>
</comment>
<dbReference type="GO" id="GO:0005886">
    <property type="term" value="C:plasma membrane"/>
    <property type="evidence" value="ECO:0007669"/>
    <property type="project" value="UniProtKB-SubCell"/>
</dbReference>
<dbReference type="CDD" id="cd07571">
    <property type="entry name" value="ALP_N-acyl_transferase"/>
    <property type="match status" value="1"/>
</dbReference>
<dbReference type="InterPro" id="IPR036526">
    <property type="entry name" value="C-N_Hydrolase_sf"/>
</dbReference>
<comment type="subcellular location">
    <subcellularLocation>
        <location evidence="1 9">Cell membrane</location>
        <topology evidence="1 9">Multi-pass membrane protein</topology>
    </subcellularLocation>
</comment>
<feature type="domain" description="CN hydrolase" evidence="10">
    <location>
        <begin position="272"/>
        <end position="535"/>
    </location>
</feature>
<evidence type="ECO:0000256" key="7">
    <source>
        <dbReference type="ARBA" id="ARBA00023136"/>
    </source>
</evidence>
<feature type="transmembrane region" description="Helical" evidence="9">
    <location>
        <begin position="156"/>
        <end position="179"/>
    </location>
</feature>
<evidence type="ECO:0000256" key="3">
    <source>
        <dbReference type="ARBA" id="ARBA00022475"/>
    </source>
</evidence>
<dbReference type="Proteomes" id="UP000289411">
    <property type="component" value="Unassembled WGS sequence"/>
</dbReference>
<keyword evidence="3 9" id="KW-1003">Cell membrane</keyword>
<keyword evidence="11" id="KW-0449">Lipoprotein</keyword>
<dbReference type="EMBL" id="QYBC01000005">
    <property type="protein sequence ID" value="RYB06154.1"/>
    <property type="molecule type" value="Genomic_DNA"/>
</dbReference>
<keyword evidence="6 9" id="KW-1133">Transmembrane helix</keyword>
<dbReference type="GO" id="GO:0016410">
    <property type="term" value="F:N-acyltransferase activity"/>
    <property type="evidence" value="ECO:0007669"/>
    <property type="project" value="UniProtKB-UniRule"/>
</dbReference>
<feature type="transmembrane region" description="Helical" evidence="9">
    <location>
        <begin position="233"/>
        <end position="254"/>
    </location>
</feature>
<evidence type="ECO:0000313" key="11">
    <source>
        <dbReference type="EMBL" id="RYB06154.1"/>
    </source>
</evidence>
<protein>
    <recommendedName>
        <fullName evidence="9">Apolipoprotein N-acyltransferase</fullName>
        <shortName evidence="9">ALP N-acyltransferase</shortName>
        <ecNumber evidence="9">2.3.1.269</ecNumber>
    </recommendedName>
</protein>
<dbReference type="InterPro" id="IPR004563">
    <property type="entry name" value="Apolipo_AcylTrfase"/>
</dbReference>
<keyword evidence="5 9" id="KW-0812">Transmembrane</keyword>
<dbReference type="PANTHER" id="PTHR38686:SF1">
    <property type="entry name" value="APOLIPOPROTEIN N-ACYLTRANSFERASE"/>
    <property type="match status" value="1"/>
</dbReference>
<dbReference type="OrthoDB" id="9804277at2"/>
<feature type="transmembrane region" description="Helical" evidence="9">
    <location>
        <begin position="191"/>
        <end position="213"/>
    </location>
</feature>
<dbReference type="SUPFAM" id="SSF56317">
    <property type="entry name" value="Carbon-nitrogen hydrolase"/>
    <property type="match status" value="1"/>
</dbReference>
<evidence type="ECO:0000256" key="5">
    <source>
        <dbReference type="ARBA" id="ARBA00022692"/>
    </source>
</evidence>
<keyword evidence="7 9" id="KW-0472">Membrane</keyword>
<reference evidence="11 12" key="1">
    <citation type="submission" date="2018-09" db="EMBL/GenBank/DDBJ databases">
        <authorList>
            <person name="Grouzdev D.S."/>
            <person name="Krutkina M.S."/>
        </authorList>
    </citation>
    <scope>NUCLEOTIDE SEQUENCE [LARGE SCALE GENOMIC DNA]</scope>
    <source>
        <strain evidence="11 12">RmlP001</strain>
    </source>
</reference>
<accession>A0A4Q2RE77</accession>
<dbReference type="InterPro" id="IPR045378">
    <property type="entry name" value="LNT_N"/>
</dbReference>
<evidence type="ECO:0000259" key="10">
    <source>
        <dbReference type="PROSITE" id="PS50263"/>
    </source>
</evidence>
<reference evidence="11 12" key="2">
    <citation type="submission" date="2019-02" db="EMBL/GenBank/DDBJ databases">
        <title>'Lichenibacterium ramalinii' gen. nov. sp. nov., 'Lichenibacterium minor' gen. nov. sp. nov.</title>
        <authorList>
            <person name="Pankratov T."/>
        </authorList>
    </citation>
    <scope>NUCLEOTIDE SEQUENCE [LARGE SCALE GENOMIC DNA]</scope>
    <source>
        <strain evidence="11 12">RmlP001</strain>
    </source>
</reference>
<dbReference type="PROSITE" id="PS50263">
    <property type="entry name" value="CN_HYDROLASE"/>
    <property type="match status" value="1"/>
</dbReference>
<comment type="function">
    <text evidence="9">Catalyzes the phospholipid dependent N-acylation of the N-terminal cysteine of apolipoprotein, the last step in lipoprotein maturation.</text>
</comment>
<keyword evidence="8 9" id="KW-0012">Acyltransferase</keyword>
<dbReference type="GO" id="GO:0042158">
    <property type="term" value="P:lipoprotein biosynthetic process"/>
    <property type="evidence" value="ECO:0007669"/>
    <property type="project" value="UniProtKB-UniRule"/>
</dbReference>
<evidence type="ECO:0000256" key="2">
    <source>
        <dbReference type="ARBA" id="ARBA00010065"/>
    </source>
</evidence>
<sequence>MESAALPRPTSPAGTSPLSHRIVLATGWSRAVLAFLAGACGALAMAPVGFFPAMVPSLTVAVWLIDGSDRATLSRSGARRHLWPTLRCAFGAGWWWGLGYFVAGLYWLGAAFLVDADKTAWLMPFGVLGLPAVLAVYMGLAFAVARAGWMAGTGRVAVLALALLITELLRGVLFTGFPWNDLGMALGTDLVLAQGAAIVGLHGLTALTVLIFATPATLADRRATAADGTPGRVVLLPTVLAAAALAGLAGFGALRLEQGHVGAVPGVKLRIMQPDVFGDGSFTYENRDALLHKYLALSDRATSDETGGLADVTHLIWPESPFPFILSRDPDAMDAIARALGKDGVLVTGAARVDGTPGSATHPPRYFNAIQVIGRQPGPDGGGAVGDTYDKVHLVPFGEYTPFMAVMERLGISQFVPIPGGFTPGQRHRLLHVPGLPPVVPAVCYEAIFSGGILPPEEARLDEGVILNVSDDGWFGHTAGPYQHLAQARLRAIEQGLPLIRAANTGISAIIDPYGRILEELPLGEAGVLDGFLPKTVAPTIFSEINKFIPIIVASLLLTHIFNMRYGIGRRRA</sequence>
<gene>
    <name evidence="9 11" type="primary">lnt</name>
    <name evidence="11" type="ORF">D3272_07775</name>
</gene>
<dbReference type="AlphaFoldDB" id="A0A4Q2RE77"/>
<dbReference type="Pfam" id="PF20154">
    <property type="entry name" value="LNT_N"/>
    <property type="match status" value="1"/>
</dbReference>
<dbReference type="EC" id="2.3.1.269" evidence="9"/>
<keyword evidence="12" id="KW-1185">Reference proteome</keyword>
<proteinExistence type="inferred from homology"/>
<organism evidence="11 12">
    <name type="scientific">Lichenibacterium ramalinae</name>
    <dbReference type="NCBI Taxonomy" id="2316527"/>
    <lineage>
        <taxon>Bacteria</taxon>
        <taxon>Pseudomonadati</taxon>
        <taxon>Pseudomonadota</taxon>
        <taxon>Alphaproteobacteria</taxon>
        <taxon>Hyphomicrobiales</taxon>
        <taxon>Lichenihabitantaceae</taxon>
        <taxon>Lichenibacterium</taxon>
    </lineage>
</organism>
<dbReference type="PANTHER" id="PTHR38686">
    <property type="entry name" value="APOLIPOPROTEIN N-ACYLTRANSFERASE"/>
    <property type="match status" value="1"/>
</dbReference>
<feature type="transmembrane region" description="Helical" evidence="9">
    <location>
        <begin position="121"/>
        <end position="144"/>
    </location>
</feature>
<comment type="pathway">
    <text evidence="9">Protein modification; lipoprotein biosynthesis (N-acyl transfer).</text>
</comment>
<evidence type="ECO:0000256" key="1">
    <source>
        <dbReference type="ARBA" id="ARBA00004651"/>
    </source>
</evidence>
<comment type="catalytic activity">
    <reaction evidence="9">
        <text>N-terminal S-1,2-diacyl-sn-glyceryl-L-cysteinyl-[lipoprotein] + a glycerophospholipid = N-acyl-S-1,2-diacyl-sn-glyceryl-L-cysteinyl-[lipoprotein] + a 2-acyl-sn-glycero-3-phospholipid + H(+)</text>
        <dbReference type="Rhea" id="RHEA:48228"/>
        <dbReference type="Rhea" id="RHEA-COMP:14681"/>
        <dbReference type="Rhea" id="RHEA-COMP:14684"/>
        <dbReference type="ChEBI" id="CHEBI:15378"/>
        <dbReference type="ChEBI" id="CHEBI:136912"/>
        <dbReference type="ChEBI" id="CHEBI:140656"/>
        <dbReference type="ChEBI" id="CHEBI:140657"/>
        <dbReference type="ChEBI" id="CHEBI:140660"/>
        <dbReference type="EC" id="2.3.1.269"/>
    </reaction>
</comment>
<dbReference type="Gene3D" id="3.60.110.10">
    <property type="entry name" value="Carbon-nitrogen hydrolase"/>
    <property type="match status" value="1"/>
</dbReference>
<dbReference type="Pfam" id="PF00795">
    <property type="entry name" value="CN_hydrolase"/>
    <property type="match status" value="1"/>
</dbReference>
<evidence type="ECO:0000256" key="4">
    <source>
        <dbReference type="ARBA" id="ARBA00022679"/>
    </source>
</evidence>
<evidence type="ECO:0000313" key="12">
    <source>
        <dbReference type="Proteomes" id="UP000289411"/>
    </source>
</evidence>
<keyword evidence="4 9" id="KW-0808">Transferase</keyword>
<dbReference type="HAMAP" id="MF_01148">
    <property type="entry name" value="Lnt"/>
    <property type="match status" value="1"/>
</dbReference>
<comment type="similarity">
    <text evidence="2 9">Belongs to the CN hydrolase family. Apolipoprotein N-acyltransferase subfamily.</text>
</comment>
<feature type="transmembrane region" description="Helical" evidence="9">
    <location>
        <begin position="86"/>
        <end position="109"/>
    </location>
</feature>
<evidence type="ECO:0000256" key="8">
    <source>
        <dbReference type="ARBA" id="ARBA00023315"/>
    </source>
</evidence>
<dbReference type="InterPro" id="IPR003010">
    <property type="entry name" value="C-N_Hydrolase"/>
</dbReference>
<evidence type="ECO:0000256" key="6">
    <source>
        <dbReference type="ARBA" id="ARBA00022989"/>
    </source>
</evidence>
<evidence type="ECO:0000256" key="9">
    <source>
        <dbReference type="HAMAP-Rule" id="MF_01148"/>
    </source>
</evidence>